<protein>
    <submittedName>
        <fullName evidence="2">DUF2254 domain-containing protein</fullName>
    </submittedName>
</protein>
<keyword evidence="3" id="KW-1185">Reference proteome</keyword>
<dbReference type="RefSeq" id="WP_204710901.1">
    <property type="nucleotide sequence ID" value="NZ_JBHSZV010000017.1"/>
</dbReference>
<feature type="transmembrane region" description="Helical" evidence="1">
    <location>
        <begin position="32"/>
        <end position="57"/>
    </location>
</feature>
<dbReference type="Pfam" id="PF10011">
    <property type="entry name" value="DUF2254"/>
    <property type="match status" value="1"/>
</dbReference>
<gene>
    <name evidence="2" type="ORF">ACFQIC_07640</name>
</gene>
<evidence type="ECO:0000256" key="1">
    <source>
        <dbReference type="SAM" id="Phobius"/>
    </source>
</evidence>
<feature type="transmembrane region" description="Helical" evidence="1">
    <location>
        <begin position="124"/>
        <end position="143"/>
    </location>
</feature>
<keyword evidence="1" id="KW-1133">Transmembrane helix</keyword>
<evidence type="ECO:0000313" key="3">
    <source>
        <dbReference type="Proteomes" id="UP001596410"/>
    </source>
</evidence>
<sequence>MINNLINLMPLPMRKYFQMSSKQRKHELQMTLWSMPLIYIAGSALIVILTIVLDLQLNISRFVHPWLSAGGEATQTLVSALIGGILTLSAFTLNSLLVVLTNFSDQFSPRMMFNFIADKTTQHLLGIFHGSFIYVLFIFLFLTNNENEYYSAIPVISVLLAALTIITFIFFINHASSWMQVHNFTYSMKKTSKITIQESLKHEVEEHRSYEPGDLMRSQQTSKEILTIKESGYIQMINFKEMVEEAKKDNIIIQFYIKVGDFSLKNNRLFSYWGPGQNNVNSDKYLHMIEMGHKKTEIQDMKMGITKLSEVAVKAIGNSDPETALTTIHHIADLLLSIEEEISFTPYLQDDEKQTRMILQSEDFEHYLHKGFGYIRNYAKHDYTMITELIVVLSMMSQSISADKLNILWNFGSNTTDLIAKNFIFDLDRRYFLEKLYELAMFTGHEIDYVAAEKKLQQTKP</sequence>
<organism evidence="2 3">
    <name type="scientific">Halobacillus seohaensis</name>
    <dbReference type="NCBI Taxonomy" id="447421"/>
    <lineage>
        <taxon>Bacteria</taxon>
        <taxon>Bacillati</taxon>
        <taxon>Bacillota</taxon>
        <taxon>Bacilli</taxon>
        <taxon>Bacillales</taxon>
        <taxon>Bacillaceae</taxon>
        <taxon>Halobacillus</taxon>
    </lineage>
</organism>
<proteinExistence type="predicted"/>
<dbReference type="EMBL" id="JBHSZV010000017">
    <property type="protein sequence ID" value="MFC7061728.1"/>
    <property type="molecule type" value="Genomic_DNA"/>
</dbReference>
<dbReference type="InterPro" id="IPR018723">
    <property type="entry name" value="DUF2254_membrane"/>
</dbReference>
<feature type="transmembrane region" description="Helical" evidence="1">
    <location>
        <begin position="77"/>
        <end position="103"/>
    </location>
</feature>
<feature type="transmembrane region" description="Helical" evidence="1">
    <location>
        <begin position="149"/>
        <end position="172"/>
    </location>
</feature>
<keyword evidence="1" id="KW-0812">Transmembrane</keyword>
<accession>A0ABW2EHC2</accession>
<comment type="caution">
    <text evidence="2">The sequence shown here is derived from an EMBL/GenBank/DDBJ whole genome shotgun (WGS) entry which is preliminary data.</text>
</comment>
<name>A0ABW2EHC2_9BACI</name>
<reference evidence="3" key="1">
    <citation type="journal article" date="2019" name="Int. J. Syst. Evol. Microbiol.">
        <title>The Global Catalogue of Microorganisms (GCM) 10K type strain sequencing project: providing services to taxonomists for standard genome sequencing and annotation.</title>
        <authorList>
            <consortium name="The Broad Institute Genomics Platform"/>
            <consortium name="The Broad Institute Genome Sequencing Center for Infectious Disease"/>
            <person name="Wu L."/>
            <person name="Ma J."/>
        </authorList>
    </citation>
    <scope>NUCLEOTIDE SEQUENCE [LARGE SCALE GENOMIC DNA]</scope>
    <source>
        <strain evidence="3">CGMCC 4.1621</strain>
    </source>
</reference>
<dbReference type="Proteomes" id="UP001596410">
    <property type="component" value="Unassembled WGS sequence"/>
</dbReference>
<keyword evidence="1" id="KW-0472">Membrane</keyword>
<evidence type="ECO:0000313" key="2">
    <source>
        <dbReference type="EMBL" id="MFC7061728.1"/>
    </source>
</evidence>